<proteinExistence type="predicted"/>
<dbReference type="EMBL" id="FNYQ01000220">
    <property type="protein sequence ID" value="SEJ69820.1"/>
    <property type="molecule type" value="Genomic_DNA"/>
</dbReference>
<gene>
    <name evidence="2" type="ORF">SAMN04244572_04939</name>
    <name evidence="1" type="ORF">SAMN04244579_04842</name>
</gene>
<dbReference type="Proteomes" id="UP000199005">
    <property type="component" value="Unassembled WGS sequence"/>
</dbReference>
<evidence type="ECO:0000313" key="2">
    <source>
        <dbReference type="EMBL" id="SEJ69820.1"/>
    </source>
</evidence>
<dbReference type="AlphaFoldDB" id="A0A1H6ZWZ4"/>
<dbReference type="Proteomes" id="UP000199250">
    <property type="component" value="Unassembled WGS sequence"/>
</dbReference>
<sequence length="101" mass="10889">MVKRLEYEALNARGYPYMREARVVGELPLADRRPALDAALAAVSKSLGMPALKALSFGLPVFAAFGLNRREAGRHEQAALLLTQGADLSLDFVPAYTSANV</sequence>
<evidence type="ECO:0000313" key="4">
    <source>
        <dbReference type="Proteomes" id="UP000199250"/>
    </source>
</evidence>
<name>A0A1H6ZWZ4_9GAMM</name>
<evidence type="ECO:0000313" key="3">
    <source>
        <dbReference type="Proteomes" id="UP000199005"/>
    </source>
</evidence>
<dbReference type="EMBL" id="FNYO01000189">
    <property type="protein sequence ID" value="SEJ57851.1"/>
    <property type="molecule type" value="Genomic_DNA"/>
</dbReference>
<protein>
    <submittedName>
        <fullName evidence="1">Uncharacterized protein</fullName>
    </submittedName>
</protein>
<dbReference type="RefSeq" id="WP_090736732.1">
    <property type="nucleotide sequence ID" value="NZ_FNYO01000189.1"/>
</dbReference>
<organism evidence="1 3">
    <name type="scientific">Azotobacter beijerinckii</name>
    <dbReference type="NCBI Taxonomy" id="170623"/>
    <lineage>
        <taxon>Bacteria</taxon>
        <taxon>Pseudomonadati</taxon>
        <taxon>Pseudomonadota</taxon>
        <taxon>Gammaproteobacteria</taxon>
        <taxon>Pseudomonadales</taxon>
        <taxon>Pseudomonadaceae</taxon>
        <taxon>Azotobacter</taxon>
    </lineage>
</organism>
<dbReference type="STRING" id="170623.SAMN04244579_04842"/>
<evidence type="ECO:0000313" key="1">
    <source>
        <dbReference type="EMBL" id="SEJ57851.1"/>
    </source>
</evidence>
<reference evidence="3 4" key="1">
    <citation type="submission" date="2016-10" db="EMBL/GenBank/DDBJ databases">
        <authorList>
            <person name="de Groot N.N."/>
        </authorList>
    </citation>
    <scope>NUCLEOTIDE SEQUENCE [LARGE SCALE GENOMIC DNA]</scope>
    <source>
        <strain evidence="1 3">DSM 1041</strain>
        <strain evidence="2 4">DSM 373</strain>
    </source>
</reference>
<accession>A0A1H6ZWZ4</accession>